<dbReference type="Proteomes" id="UP000020406">
    <property type="component" value="Unassembled WGS sequence"/>
</dbReference>
<protein>
    <submittedName>
        <fullName evidence="1">Uncharacterized protein</fullName>
    </submittedName>
</protein>
<gene>
    <name evidence="1" type="ORF">AF72_01870</name>
</gene>
<reference evidence="1 2" key="1">
    <citation type="journal article" date="2014" name="Genome Announc.">
        <title>Draft Genome Sequence of Xylella fastidiosa Pear Leaf Scorch Strain in Taiwan.</title>
        <authorList>
            <person name="Su C.C."/>
            <person name="Deng W.L."/>
            <person name="Jan F.J."/>
            <person name="Chang C.J."/>
            <person name="Huang H."/>
            <person name="Chen J."/>
        </authorList>
    </citation>
    <scope>NUCLEOTIDE SEQUENCE [LARGE SCALE GENOMIC DNA]</scope>
    <source>
        <strain evidence="1 2">PLS229</strain>
    </source>
</reference>
<organism evidence="1 2">
    <name type="scientific">Xylella taiwanensis</name>
    <dbReference type="NCBI Taxonomy" id="1444770"/>
    <lineage>
        <taxon>Bacteria</taxon>
        <taxon>Pseudomonadati</taxon>
        <taxon>Pseudomonadota</taxon>
        <taxon>Gammaproteobacteria</taxon>
        <taxon>Lysobacterales</taxon>
        <taxon>Lysobacteraceae</taxon>
        <taxon>Xylella</taxon>
    </lineage>
</organism>
<dbReference type="PATRIC" id="fig|1444770.3.peg.454"/>
<proteinExistence type="predicted"/>
<dbReference type="AlphaFoldDB" id="Z9JM69"/>
<sequence>MKQRQVGAYIATIQPSIAPEKRLRLNATAAGWKLQTVLSSYIFMNGFASQGSIPVEIIRSKRLAHHFSITVDTPQIRSEYASASAQRTCHDATPQNSRHVMYGMLVSLKGKTVNPQSSYKVDGCTPFGHRQRLIHAL</sequence>
<dbReference type="GeneID" id="68900561"/>
<evidence type="ECO:0000313" key="2">
    <source>
        <dbReference type="Proteomes" id="UP000020406"/>
    </source>
</evidence>
<evidence type="ECO:0000313" key="1">
    <source>
        <dbReference type="EMBL" id="EWS79269.1"/>
    </source>
</evidence>
<name>Z9JM69_9GAMM</name>
<dbReference type="EMBL" id="JDSQ01000002">
    <property type="protein sequence ID" value="EWS79269.1"/>
    <property type="molecule type" value="Genomic_DNA"/>
</dbReference>
<comment type="caution">
    <text evidence="1">The sequence shown here is derived from an EMBL/GenBank/DDBJ whole genome shotgun (WGS) entry which is preliminary data.</text>
</comment>
<accession>Z9JM69</accession>
<dbReference type="RefSeq" id="WP_038270232.1">
    <property type="nucleotide sequence ID" value="NZ_CP053627.1"/>
</dbReference>
<dbReference type="KEGG" id="xtw:AB672_04570"/>